<gene>
    <name evidence="3" type="ORF">CSUI_003034</name>
</gene>
<reference evidence="3 4" key="1">
    <citation type="journal article" date="2017" name="Int. J. Parasitol.">
        <title>The genome of the protozoan parasite Cystoisospora suis and a reverse vaccinology approach to identify vaccine candidates.</title>
        <authorList>
            <person name="Palmieri N."/>
            <person name="Shrestha A."/>
            <person name="Ruttkowski B."/>
            <person name="Beck T."/>
            <person name="Vogl C."/>
            <person name="Tomley F."/>
            <person name="Blake D.P."/>
            <person name="Joachim A."/>
        </authorList>
    </citation>
    <scope>NUCLEOTIDE SEQUENCE [LARGE SCALE GENOMIC DNA]</scope>
    <source>
        <strain evidence="3 4">Wien I</strain>
    </source>
</reference>
<evidence type="ECO:0000313" key="4">
    <source>
        <dbReference type="Proteomes" id="UP000221165"/>
    </source>
</evidence>
<evidence type="ECO:0000256" key="2">
    <source>
        <dbReference type="SAM" id="Phobius"/>
    </source>
</evidence>
<dbReference type="OrthoDB" id="331439at2759"/>
<dbReference type="RefSeq" id="XP_067924795.1">
    <property type="nucleotide sequence ID" value="XM_068063232.1"/>
</dbReference>
<feature type="compositionally biased region" description="Acidic residues" evidence="1">
    <location>
        <begin position="176"/>
        <end position="186"/>
    </location>
</feature>
<proteinExistence type="predicted"/>
<feature type="transmembrane region" description="Helical" evidence="2">
    <location>
        <begin position="122"/>
        <end position="143"/>
    </location>
</feature>
<keyword evidence="2 3" id="KW-0812">Transmembrane</keyword>
<dbReference type="GeneID" id="94426443"/>
<comment type="caution">
    <text evidence="3">The sequence shown here is derived from an EMBL/GenBank/DDBJ whole genome shotgun (WGS) entry which is preliminary data.</text>
</comment>
<dbReference type="AlphaFoldDB" id="A0A2C6L5V1"/>
<accession>A0A2C6L5V1</accession>
<feature type="transmembrane region" description="Helical" evidence="2">
    <location>
        <begin position="46"/>
        <end position="67"/>
    </location>
</feature>
<dbReference type="VEuPathDB" id="ToxoDB:CSUI_003034"/>
<organism evidence="3 4">
    <name type="scientific">Cystoisospora suis</name>
    <dbReference type="NCBI Taxonomy" id="483139"/>
    <lineage>
        <taxon>Eukaryota</taxon>
        <taxon>Sar</taxon>
        <taxon>Alveolata</taxon>
        <taxon>Apicomplexa</taxon>
        <taxon>Conoidasida</taxon>
        <taxon>Coccidia</taxon>
        <taxon>Eucoccidiorida</taxon>
        <taxon>Eimeriorina</taxon>
        <taxon>Sarcocystidae</taxon>
        <taxon>Cystoisospora</taxon>
    </lineage>
</organism>
<evidence type="ECO:0000313" key="3">
    <source>
        <dbReference type="EMBL" id="PHJ23118.1"/>
    </source>
</evidence>
<feature type="region of interest" description="Disordered" evidence="1">
    <location>
        <begin position="164"/>
        <end position="186"/>
    </location>
</feature>
<dbReference type="Proteomes" id="UP000221165">
    <property type="component" value="Unassembled WGS sequence"/>
</dbReference>
<evidence type="ECO:0000256" key="1">
    <source>
        <dbReference type="SAM" id="MobiDB-lite"/>
    </source>
</evidence>
<feature type="transmembrane region" description="Helical" evidence="2">
    <location>
        <begin position="79"/>
        <end position="102"/>
    </location>
</feature>
<sequence length="223" mass="26041">MSSLLVGEEEEIKKRIRELFFLQGREVEEGDFLLLLWSSRMIDMSLLEFFFGILNYMSIALASILQLAGETYHFKVHHVFLSTLNACCFFYFFGIPFCRPFGGPMLNAGYAALVTSYRLDLIGFLIFVSVDLFSAYISARYLVRPSFLSSSSYPSFSAVERERRRKERKEEKETGDLQDDRDDGDVCEEKERRGLFSRFFLGKKRQKVEDEKNKKKRSLKKTE</sequence>
<keyword evidence="2" id="KW-1133">Transmembrane helix</keyword>
<name>A0A2C6L5V1_9APIC</name>
<dbReference type="EMBL" id="MIGC01001290">
    <property type="protein sequence ID" value="PHJ23118.1"/>
    <property type="molecule type" value="Genomic_DNA"/>
</dbReference>
<protein>
    <submittedName>
        <fullName evidence="3">Transmembrane protein</fullName>
    </submittedName>
</protein>
<keyword evidence="2" id="KW-0472">Membrane</keyword>
<keyword evidence="4" id="KW-1185">Reference proteome</keyword>